<comment type="caution">
    <text evidence="10">Lacks conserved residue(s) required for the propagation of feature annotation.</text>
</comment>
<keyword evidence="14" id="KW-1185">Reference proteome</keyword>
<dbReference type="Gene3D" id="2.170.300.10">
    <property type="entry name" value="Tie2 ligand-binding domain superfamily"/>
    <property type="match status" value="1"/>
</dbReference>
<evidence type="ECO:0000256" key="1">
    <source>
        <dbReference type="ARBA" id="ARBA00004302"/>
    </source>
</evidence>
<dbReference type="SMART" id="SM00136">
    <property type="entry name" value="LamNT"/>
    <property type="match status" value="1"/>
</dbReference>
<comment type="subcellular location">
    <subcellularLocation>
        <location evidence="1">Secreted</location>
        <location evidence="1">Extracellular space</location>
        <location evidence="1">Extracellular matrix</location>
        <location evidence="1">Basement membrane</location>
    </subcellularLocation>
</comment>
<evidence type="ECO:0000256" key="2">
    <source>
        <dbReference type="ARBA" id="ARBA00022525"/>
    </source>
</evidence>
<reference evidence="14" key="1">
    <citation type="submission" date="2017-06" db="EMBL/GenBank/DDBJ databases">
        <title>Aedes aegypti genome working group (AGWG) sequencing and assembly.</title>
        <authorList>
            <consortium name="Aedes aegypti Genome Working Group (AGWG)"/>
            <person name="Matthews B.J."/>
        </authorList>
    </citation>
    <scope>NUCLEOTIDE SEQUENCE [LARGE SCALE GENOMIC DNA]</scope>
    <source>
        <strain evidence="14">LVP_AGWG</strain>
    </source>
</reference>
<keyword evidence="4" id="KW-0732">Signal</keyword>
<dbReference type="EnsemblMetazoa" id="AAEL020526-RA">
    <property type="protein sequence ID" value="AAEL020526-PA"/>
    <property type="gene ID" value="AAEL020526"/>
</dbReference>
<evidence type="ECO:0000259" key="11">
    <source>
        <dbReference type="PROSITE" id="PS50027"/>
    </source>
</evidence>
<evidence type="ECO:0000256" key="4">
    <source>
        <dbReference type="ARBA" id="ARBA00022729"/>
    </source>
</evidence>
<dbReference type="GO" id="GO:0005201">
    <property type="term" value="F:extracellular matrix structural constituent"/>
    <property type="evidence" value="ECO:0007669"/>
    <property type="project" value="TreeGrafter"/>
</dbReference>
<dbReference type="GO" id="GO:0009887">
    <property type="term" value="P:animal organ morphogenesis"/>
    <property type="evidence" value="ECO:0007669"/>
    <property type="project" value="TreeGrafter"/>
</dbReference>
<feature type="domain" description="Laminin N-terminal" evidence="12">
    <location>
        <begin position="1"/>
        <end position="144"/>
    </location>
</feature>
<dbReference type="InterPro" id="IPR050440">
    <property type="entry name" value="Laminin/Netrin_ECM"/>
</dbReference>
<keyword evidence="6" id="KW-0084">Basement membrane</keyword>
<dbReference type="PROSITE" id="PS51117">
    <property type="entry name" value="LAMININ_NTER"/>
    <property type="match status" value="1"/>
</dbReference>
<dbReference type="GO" id="GO:0007411">
    <property type="term" value="P:axon guidance"/>
    <property type="evidence" value="ECO:0007669"/>
    <property type="project" value="TreeGrafter"/>
</dbReference>
<dbReference type="InterPro" id="IPR008211">
    <property type="entry name" value="Laminin_N"/>
</dbReference>
<keyword evidence="7 10" id="KW-1015">Disulfide bond</keyword>
<keyword evidence="9 10" id="KW-0424">Laminin EGF-like domain</keyword>
<accession>A0A903VAR2</accession>
<keyword evidence="3" id="KW-0272">Extracellular matrix</keyword>
<reference evidence="13" key="2">
    <citation type="submission" date="2022-10" db="UniProtKB">
        <authorList>
            <consortium name="EnsemblMetazoa"/>
        </authorList>
    </citation>
    <scope>IDENTIFICATION</scope>
    <source>
        <strain evidence="13">LVP_AGWG</strain>
    </source>
</reference>
<dbReference type="OrthoDB" id="8545473at2759"/>
<evidence type="ECO:0000256" key="10">
    <source>
        <dbReference type="PROSITE-ProRule" id="PRU00460"/>
    </source>
</evidence>
<dbReference type="GO" id="GO:0005604">
    <property type="term" value="C:basement membrane"/>
    <property type="evidence" value="ECO:0007669"/>
    <property type="project" value="UniProtKB-SubCell"/>
</dbReference>
<proteinExistence type="predicted"/>
<dbReference type="Gene3D" id="2.60.120.260">
    <property type="entry name" value="Galactose-binding domain-like"/>
    <property type="match status" value="1"/>
</dbReference>
<dbReference type="Pfam" id="PF00055">
    <property type="entry name" value="Laminin_N"/>
    <property type="match status" value="1"/>
</dbReference>
<dbReference type="Pfam" id="PF24973">
    <property type="entry name" value="EGF_LMN_ATRN"/>
    <property type="match status" value="1"/>
</dbReference>
<dbReference type="PANTHER" id="PTHR10574">
    <property type="entry name" value="NETRIN/LAMININ-RELATED"/>
    <property type="match status" value="1"/>
</dbReference>
<dbReference type="PROSITE" id="PS50027">
    <property type="entry name" value="EGF_LAM_2"/>
    <property type="match status" value="1"/>
</dbReference>
<evidence type="ECO:0000256" key="5">
    <source>
        <dbReference type="ARBA" id="ARBA00022737"/>
    </source>
</evidence>
<dbReference type="Gene3D" id="2.10.25.10">
    <property type="entry name" value="Laminin"/>
    <property type="match status" value="1"/>
</dbReference>
<dbReference type="Proteomes" id="UP000008820">
    <property type="component" value="Unassembled WGS sequence"/>
</dbReference>
<evidence type="ECO:0000256" key="9">
    <source>
        <dbReference type="ARBA" id="ARBA00023292"/>
    </source>
</evidence>
<dbReference type="PROSITE" id="PS01248">
    <property type="entry name" value="EGF_LAM_1"/>
    <property type="match status" value="2"/>
</dbReference>
<dbReference type="Pfam" id="PF00053">
    <property type="entry name" value="EGF_laminin"/>
    <property type="match status" value="2"/>
</dbReference>
<dbReference type="InterPro" id="IPR056863">
    <property type="entry name" value="LMN_ATRN_NET-like_EGF"/>
</dbReference>
<keyword evidence="5" id="KW-0677">Repeat</keyword>
<dbReference type="SMART" id="SM00180">
    <property type="entry name" value="EGF_Lam"/>
    <property type="match status" value="3"/>
</dbReference>
<evidence type="ECO:0000256" key="3">
    <source>
        <dbReference type="ARBA" id="ARBA00022530"/>
    </source>
</evidence>
<protein>
    <submittedName>
        <fullName evidence="13">Uncharacterized protein</fullName>
    </submittedName>
</protein>
<evidence type="ECO:0000313" key="14">
    <source>
        <dbReference type="Proteomes" id="UP000008820"/>
    </source>
</evidence>
<sequence>MRAAISPLPAAWALEKSTDGKVYSAWQYFAADDDECRERFGLAAHSANYIFKNDSEVICSTQFSSVDPLESGEINLSLITGRPSEKTTSQELLNFTLARYIRIRLLRMHTAVFRDGVSADSGVDIQAQAKRSFYTIRSLRIGGRCFCSGHAAKCKANDNNIDNQPRCECMHNTCGTHCDRCCPLYNQRPYRVGTPFQANKCEKCECNGHAKECYYDRDVDEKGLSVNVRGKLSGGGVCMNCTKFTTGINCEKCIPFYYRPSERMPNAEEPCVPCNCSAKGSTGECNPIGGECVCKKGFTGSRCMECAPGYHGENCTKCLCDIKGTMPGGECESHCQCKLHVEGKRC</sequence>
<evidence type="ECO:0000313" key="13">
    <source>
        <dbReference type="EnsemblMetazoa" id="AAEL020526-PA"/>
    </source>
</evidence>
<evidence type="ECO:0000256" key="7">
    <source>
        <dbReference type="ARBA" id="ARBA00023157"/>
    </source>
</evidence>
<organism evidence="13 14">
    <name type="scientific">Aedes aegypti</name>
    <name type="common">Yellowfever mosquito</name>
    <name type="synonym">Culex aegypti</name>
    <dbReference type="NCBI Taxonomy" id="7159"/>
    <lineage>
        <taxon>Eukaryota</taxon>
        <taxon>Metazoa</taxon>
        <taxon>Ecdysozoa</taxon>
        <taxon>Arthropoda</taxon>
        <taxon>Hexapoda</taxon>
        <taxon>Insecta</taxon>
        <taxon>Pterygota</taxon>
        <taxon>Neoptera</taxon>
        <taxon>Endopterygota</taxon>
        <taxon>Diptera</taxon>
        <taxon>Nematocera</taxon>
        <taxon>Culicoidea</taxon>
        <taxon>Culicidae</taxon>
        <taxon>Culicinae</taxon>
        <taxon>Aedini</taxon>
        <taxon>Aedes</taxon>
        <taxon>Stegomyia</taxon>
    </lineage>
</organism>
<name>A0A903VAR2_AEDAE</name>
<feature type="domain" description="Laminin EGF-like" evidence="11">
    <location>
        <begin position="274"/>
        <end position="317"/>
    </location>
</feature>
<evidence type="ECO:0000256" key="8">
    <source>
        <dbReference type="ARBA" id="ARBA00023180"/>
    </source>
</evidence>
<dbReference type="InterPro" id="IPR002049">
    <property type="entry name" value="LE_dom"/>
</dbReference>
<evidence type="ECO:0000259" key="12">
    <source>
        <dbReference type="PROSITE" id="PS51117"/>
    </source>
</evidence>
<dbReference type="PANTHER" id="PTHR10574:SF428">
    <property type="entry name" value="LAMININ SUBUNIT ALPHA-1-LIKE PROTEIN"/>
    <property type="match status" value="1"/>
</dbReference>
<keyword evidence="8" id="KW-0325">Glycoprotein</keyword>
<dbReference type="AlphaFoldDB" id="A0A903VAR2"/>
<keyword evidence="2" id="KW-0964">Secreted</keyword>
<evidence type="ECO:0000256" key="6">
    <source>
        <dbReference type="ARBA" id="ARBA00022869"/>
    </source>
</evidence>
<gene>
    <name evidence="13" type="primary">110680776</name>
</gene>
<dbReference type="SUPFAM" id="SSF57196">
    <property type="entry name" value="EGF/Laminin"/>
    <property type="match status" value="3"/>
</dbReference>
<dbReference type="FunFam" id="2.10.25.10:FF:000069">
    <property type="entry name" value="Laminin subunit alpha 1"/>
    <property type="match status" value="1"/>
</dbReference>
<dbReference type="CDD" id="cd00055">
    <property type="entry name" value="EGF_Lam"/>
    <property type="match status" value="2"/>
</dbReference>
<dbReference type="GO" id="GO:0009888">
    <property type="term" value="P:tissue development"/>
    <property type="evidence" value="ECO:0007669"/>
    <property type="project" value="TreeGrafter"/>
</dbReference>
<feature type="disulfide bond" evidence="10">
    <location>
        <begin position="294"/>
        <end position="303"/>
    </location>
</feature>